<reference evidence="2 5" key="1">
    <citation type="journal article" date="2015" name="Int. J. Syst. Evol. Microbiol.">
        <title>Algibacter amylolyticus sp. nov., isolated from intertidal sediment.</title>
        <authorList>
            <person name="Zhang D.C."/>
            <person name="Wu J."/>
            <person name="Neuner K."/>
            <person name="Yao J."/>
            <person name="Margesin R."/>
        </authorList>
    </citation>
    <scope>NUCLEOTIDE SEQUENCE [LARGE SCALE GENOMIC DNA]</scope>
    <source>
        <strain evidence="2 5">RU-4-M-4</strain>
    </source>
</reference>
<feature type="signal peptide" evidence="1">
    <location>
        <begin position="1"/>
        <end position="23"/>
    </location>
</feature>
<sequence length="184" mass="20150">MKTNFLYLILLFAIVLSCKTAKFSEADIQNFDNLIASKNFTIESDRAYPLITNAMQQVLNSGIMRPDNAGGVISLIGNYNFLTIKGDSISSHLPYFGERQMGVDYGGGDSSIELVGLMKDYNVTEGKNNTYSITFDAKSKGENFKTQIVVFPSLKAEILISGNSRNSISYSGTLEAIADPKDSK</sequence>
<dbReference type="OrthoDB" id="1448121at2"/>
<dbReference type="Proteomes" id="UP000315145">
    <property type="component" value="Unassembled WGS sequence"/>
</dbReference>
<name>A0A5M7AVH5_9FLAO</name>
<dbReference type="Pfam" id="PF14059">
    <property type="entry name" value="DUF4251"/>
    <property type="match status" value="1"/>
</dbReference>
<gene>
    <name evidence="2" type="ORF">F2B50_16275</name>
    <name evidence="3" type="ORF">FPF71_16275</name>
</gene>
<reference evidence="3 4" key="2">
    <citation type="submission" date="2019-07" db="EMBL/GenBank/DDBJ databases">
        <title>Algibacter marinivivus sp. nov., isolated from the surface of a marine red alga.</title>
        <authorList>
            <person name="Zhong X."/>
            <person name="Xu W."/>
            <person name="Zhang Y."/>
            <person name="Zhang Q."/>
            <person name="Du Z."/>
        </authorList>
    </citation>
    <scope>NUCLEOTIDE SEQUENCE [LARGE SCALE GENOMIC DNA]</scope>
    <source>
        <strain evidence="3 4">RU-4-M-4</strain>
    </source>
</reference>
<evidence type="ECO:0000313" key="4">
    <source>
        <dbReference type="Proteomes" id="UP000315145"/>
    </source>
</evidence>
<keyword evidence="4" id="KW-1185">Reference proteome</keyword>
<dbReference type="RefSeq" id="WP_144117988.1">
    <property type="nucleotide sequence ID" value="NZ_JACHGE010000003.1"/>
</dbReference>
<keyword evidence="1" id="KW-0732">Signal</keyword>
<evidence type="ECO:0000313" key="2">
    <source>
        <dbReference type="EMBL" id="KAA5821433.1"/>
    </source>
</evidence>
<protein>
    <submittedName>
        <fullName evidence="2">DUF4251 domain-containing protein</fullName>
    </submittedName>
</protein>
<proteinExistence type="predicted"/>
<dbReference type="AlphaFoldDB" id="A0A5M7AVH5"/>
<dbReference type="EMBL" id="VWRS01000011">
    <property type="protein sequence ID" value="KAA5821433.1"/>
    <property type="molecule type" value="Genomic_DNA"/>
</dbReference>
<evidence type="ECO:0000313" key="5">
    <source>
        <dbReference type="Proteomes" id="UP000322315"/>
    </source>
</evidence>
<dbReference type="EMBL" id="VMBF01000011">
    <property type="protein sequence ID" value="TSJ72945.1"/>
    <property type="molecule type" value="Genomic_DNA"/>
</dbReference>
<dbReference type="Gene3D" id="2.40.128.410">
    <property type="match status" value="1"/>
</dbReference>
<evidence type="ECO:0000256" key="1">
    <source>
        <dbReference type="SAM" id="SignalP"/>
    </source>
</evidence>
<evidence type="ECO:0000313" key="3">
    <source>
        <dbReference type="EMBL" id="TSJ72945.1"/>
    </source>
</evidence>
<accession>A0A5M7AVH5</accession>
<reference evidence="2" key="3">
    <citation type="submission" date="2019-09" db="EMBL/GenBank/DDBJ databases">
        <authorList>
            <person name="Zhang D.-C."/>
        </authorList>
    </citation>
    <scope>NUCLEOTIDE SEQUENCE</scope>
    <source>
        <strain evidence="2">RU-4-M-4</strain>
    </source>
</reference>
<feature type="chain" id="PRO_5024295436" evidence="1">
    <location>
        <begin position="24"/>
        <end position="184"/>
    </location>
</feature>
<organism evidence="2 5">
    <name type="scientific">Algibacter amylolyticus</name>
    <dbReference type="NCBI Taxonomy" id="1608400"/>
    <lineage>
        <taxon>Bacteria</taxon>
        <taxon>Pseudomonadati</taxon>
        <taxon>Bacteroidota</taxon>
        <taxon>Flavobacteriia</taxon>
        <taxon>Flavobacteriales</taxon>
        <taxon>Flavobacteriaceae</taxon>
        <taxon>Algibacter</taxon>
    </lineage>
</organism>
<dbReference type="Proteomes" id="UP000322315">
    <property type="component" value="Unassembled WGS sequence"/>
</dbReference>
<comment type="caution">
    <text evidence="2">The sequence shown here is derived from an EMBL/GenBank/DDBJ whole genome shotgun (WGS) entry which is preliminary data.</text>
</comment>
<dbReference type="InterPro" id="IPR025347">
    <property type="entry name" value="DUF4251"/>
</dbReference>
<dbReference type="PROSITE" id="PS51257">
    <property type="entry name" value="PROKAR_LIPOPROTEIN"/>
    <property type="match status" value="1"/>
</dbReference>